<dbReference type="PANTHER" id="PTHR12815:SF23">
    <property type="entry name" value="OUTER MEMBRANE PROTEIN ASSEMBLY FACTOR BAMA"/>
    <property type="match status" value="1"/>
</dbReference>
<proteinExistence type="inferred from homology"/>
<dbReference type="RefSeq" id="WP_213887871.1">
    <property type="nucleotide sequence ID" value="NZ_JAGFNU010000002.1"/>
</dbReference>
<evidence type="ECO:0000256" key="3">
    <source>
        <dbReference type="ARBA" id="ARBA00022692"/>
    </source>
</evidence>
<evidence type="ECO:0000259" key="10">
    <source>
        <dbReference type="PROSITE" id="PS51779"/>
    </source>
</evidence>
<feature type="domain" description="POTRA" evidence="10">
    <location>
        <begin position="45"/>
        <end position="112"/>
    </location>
</feature>
<keyword evidence="6 8" id="KW-0472">Membrane</keyword>
<keyword evidence="4 8" id="KW-0732">Signal</keyword>
<dbReference type="PANTHER" id="PTHR12815">
    <property type="entry name" value="SORTING AND ASSEMBLY MACHINERY SAMM50 PROTEIN FAMILY MEMBER"/>
    <property type="match status" value="1"/>
</dbReference>
<evidence type="ECO:0000313" key="12">
    <source>
        <dbReference type="Proteomes" id="UP001589683"/>
    </source>
</evidence>
<comment type="similarity">
    <text evidence="8">Belongs to the BamA family.</text>
</comment>
<organism evidence="11 12">
    <name type="scientific">Pseudohalocynthiibacter aestuariivivens</name>
    <dbReference type="NCBI Taxonomy" id="1591409"/>
    <lineage>
        <taxon>Bacteria</taxon>
        <taxon>Pseudomonadati</taxon>
        <taxon>Pseudomonadota</taxon>
        <taxon>Alphaproteobacteria</taxon>
        <taxon>Rhodobacterales</taxon>
        <taxon>Paracoccaceae</taxon>
        <taxon>Pseudohalocynthiibacter</taxon>
    </lineage>
</organism>
<evidence type="ECO:0000256" key="7">
    <source>
        <dbReference type="ARBA" id="ARBA00023237"/>
    </source>
</evidence>
<gene>
    <name evidence="8 11" type="primary">bamA</name>
    <name evidence="11" type="ORF">ACFFUT_11950</name>
</gene>
<dbReference type="Gene3D" id="2.40.160.50">
    <property type="entry name" value="membrane protein fhac: a member of the omp85/tpsb transporter family"/>
    <property type="match status" value="1"/>
</dbReference>
<dbReference type="InterPro" id="IPR010827">
    <property type="entry name" value="BamA/TamA_POTRA"/>
</dbReference>
<feature type="domain" description="POTRA" evidence="10">
    <location>
        <begin position="113"/>
        <end position="190"/>
    </location>
</feature>
<dbReference type="Pfam" id="PF07244">
    <property type="entry name" value="POTRA"/>
    <property type="match status" value="3"/>
</dbReference>
<comment type="caution">
    <text evidence="11">The sequence shown here is derived from an EMBL/GenBank/DDBJ whole genome shotgun (WGS) entry which is preliminary data.</text>
</comment>
<dbReference type="Gene3D" id="3.10.20.310">
    <property type="entry name" value="membrane protein fhac"/>
    <property type="match status" value="5"/>
</dbReference>
<dbReference type="EMBL" id="JBHMEA010000039">
    <property type="protein sequence ID" value="MFB9232497.1"/>
    <property type="molecule type" value="Genomic_DNA"/>
</dbReference>
<sequence>MTTFLVDRGTAVLRVFLLTRAALLVLFCVFSVASVMAPLSAQAQQRFSTIEVIGNQRIEAATIRTYAGIERGESVSEGELNAAYQRILGSGLFETVDLTPQGSSLVITVREYPTINQISIEGNRRLKDENLLPIIQSQPRRVYSPTIAELDADSITAAYGQLGRYATTVDPRIIRRDDNRVDLIFEVSESRVIEIDRLSFVGNRAYSDRRLRRVLETKQAGLLRGLVKSDTFIADRIEFDKQVLRDFYLSRGYIDFETLSVNSELARGRDAFFVTFTVREGQPFEFGEITVTSDLEEVDPDEYFEAIRIRPGVTYSPTLVENTIARLERLALRNSLNFVRVEPRITRNDRELTLDVEFNLSRGPRIFVERIDIEGNSTTLDRVIRNQFRIVEGDPFNPREIRESASRIRALGFFKNSEVEAREGTSEDQVIVDVNVEEAPTGTLSFGASFSSDIGVAVAVGFSERNFLGRGQRLSFNVNTASDSAQANIGFVEPALLGRDLRFGLNLGYSTTDNENARYNTKTISFSPSLNFPVSENGRVTLRYGISSEELFGLDPAASSAILLAEAGTEVTSFVGYSYSYDTRRTGLNPNAGIIFQFGQNFAGLGGDAKYIQTTALLGAEADVLREEVTLRATLEGGALNMISGNSRITDRFFLSSRRMRGFDANGVGPRDLTATNQDALGGNFFAVARFEAEFPLGIPEEYGITGGVFFDVGSLWGLDNTAGTLGPVDDSANLRAVVGFSVFWDTVLGPLRFNFSNALKSETYDEERSFDLTVSTSF</sequence>
<comment type="function">
    <text evidence="8">Part of the outer membrane protein assembly complex, which is involved in assembly and insertion of beta-barrel proteins into the outer membrane.</text>
</comment>
<evidence type="ECO:0000313" key="11">
    <source>
        <dbReference type="EMBL" id="MFB9232497.1"/>
    </source>
</evidence>
<name>A0ABV5JJ32_9RHOB</name>
<feature type="domain" description="POTRA" evidence="10">
    <location>
        <begin position="366"/>
        <end position="439"/>
    </location>
</feature>
<evidence type="ECO:0000256" key="8">
    <source>
        <dbReference type="HAMAP-Rule" id="MF_01430"/>
    </source>
</evidence>
<dbReference type="InterPro" id="IPR039910">
    <property type="entry name" value="D15-like"/>
</dbReference>
<accession>A0ABV5JJ32</accession>
<keyword evidence="7 8" id="KW-0998">Cell outer membrane</keyword>
<dbReference type="PIRSF" id="PIRSF006076">
    <property type="entry name" value="OM_assembly_OMP85"/>
    <property type="match status" value="1"/>
</dbReference>
<dbReference type="PROSITE" id="PS51779">
    <property type="entry name" value="POTRA"/>
    <property type="match status" value="3"/>
</dbReference>
<keyword evidence="2 8" id="KW-1134">Transmembrane beta strand</keyword>
<keyword evidence="3 8" id="KW-0812">Transmembrane</keyword>
<evidence type="ECO:0000256" key="2">
    <source>
        <dbReference type="ARBA" id="ARBA00022452"/>
    </source>
</evidence>
<dbReference type="InterPro" id="IPR034746">
    <property type="entry name" value="POTRA"/>
</dbReference>
<dbReference type="InterPro" id="IPR023707">
    <property type="entry name" value="OM_assembly_BamA"/>
</dbReference>
<keyword evidence="12" id="KW-1185">Reference proteome</keyword>
<dbReference type="HAMAP" id="MF_01430">
    <property type="entry name" value="OM_assembly_BamA"/>
    <property type="match status" value="1"/>
</dbReference>
<evidence type="ECO:0000256" key="1">
    <source>
        <dbReference type="ARBA" id="ARBA00004370"/>
    </source>
</evidence>
<dbReference type="Proteomes" id="UP001589683">
    <property type="component" value="Unassembled WGS sequence"/>
</dbReference>
<evidence type="ECO:0000256" key="6">
    <source>
        <dbReference type="ARBA" id="ARBA00023136"/>
    </source>
</evidence>
<evidence type="ECO:0000256" key="9">
    <source>
        <dbReference type="NCBIfam" id="TIGR03303"/>
    </source>
</evidence>
<dbReference type="NCBIfam" id="TIGR03303">
    <property type="entry name" value="OM_YaeT"/>
    <property type="match status" value="1"/>
</dbReference>
<dbReference type="InterPro" id="IPR000184">
    <property type="entry name" value="Bac_surfAg_D15"/>
</dbReference>
<evidence type="ECO:0000256" key="4">
    <source>
        <dbReference type="ARBA" id="ARBA00022729"/>
    </source>
</evidence>
<protein>
    <recommendedName>
        <fullName evidence="8 9">Outer membrane protein assembly factor BamA</fullName>
    </recommendedName>
</protein>
<evidence type="ECO:0000256" key="5">
    <source>
        <dbReference type="ARBA" id="ARBA00022737"/>
    </source>
</evidence>
<dbReference type="Pfam" id="PF01103">
    <property type="entry name" value="Omp85"/>
    <property type="match status" value="1"/>
</dbReference>
<comment type="subcellular location">
    <subcellularLocation>
        <location evidence="8">Cell outer membrane</location>
    </subcellularLocation>
    <subcellularLocation>
        <location evidence="1">Membrane</location>
    </subcellularLocation>
</comment>
<comment type="subunit">
    <text evidence="8">Part of the Bam complex.</text>
</comment>
<keyword evidence="5 8" id="KW-0677">Repeat</keyword>
<reference evidence="11 12" key="1">
    <citation type="submission" date="2024-09" db="EMBL/GenBank/DDBJ databases">
        <authorList>
            <person name="Sun Q."/>
            <person name="Mori K."/>
        </authorList>
    </citation>
    <scope>NUCLEOTIDE SEQUENCE [LARGE SCALE GENOMIC DNA]</scope>
    <source>
        <strain evidence="11 12">CECT 8726</strain>
    </source>
</reference>